<gene>
    <name evidence="1" type="ORF">OUZ56_022307</name>
</gene>
<protein>
    <submittedName>
        <fullName evidence="1">Uncharacterized protein</fullName>
    </submittedName>
</protein>
<proteinExistence type="predicted"/>
<dbReference type="Proteomes" id="UP001234178">
    <property type="component" value="Unassembled WGS sequence"/>
</dbReference>
<accession>A0ABR0AVZ7</accession>
<comment type="caution">
    <text evidence="1">The sequence shown here is derived from an EMBL/GenBank/DDBJ whole genome shotgun (WGS) entry which is preliminary data.</text>
</comment>
<evidence type="ECO:0000313" key="2">
    <source>
        <dbReference type="Proteomes" id="UP001234178"/>
    </source>
</evidence>
<reference evidence="1 2" key="1">
    <citation type="journal article" date="2023" name="Nucleic Acids Res.">
        <title>The hologenome of Daphnia magna reveals possible DNA methylation and microbiome-mediated evolution of the host genome.</title>
        <authorList>
            <person name="Chaturvedi A."/>
            <person name="Li X."/>
            <person name="Dhandapani V."/>
            <person name="Marshall H."/>
            <person name="Kissane S."/>
            <person name="Cuenca-Cambronero M."/>
            <person name="Asole G."/>
            <person name="Calvet F."/>
            <person name="Ruiz-Romero M."/>
            <person name="Marangio P."/>
            <person name="Guigo R."/>
            <person name="Rago D."/>
            <person name="Mirbahai L."/>
            <person name="Eastwood N."/>
            <person name="Colbourne J.K."/>
            <person name="Zhou J."/>
            <person name="Mallon E."/>
            <person name="Orsini L."/>
        </authorList>
    </citation>
    <scope>NUCLEOTIDE SEQUENCE [LARGE SCALE GENOMIC DNA]</scope>
    <source>
        <strain evidence="1">LRV0_1</strain>
    </source>
</reference>
<keyword evidence="2" id="KW-1185">Reference proteome</keyword>
<name>A0ABR0AVZ7_9CRUS</name>
<dbReference type="EMBL" id="JAOYFB010000039">
    <property type="protein sequence ID" value="KAK4029304.1"/>
    <property type="molecule type" value="Genomic_DNA"/>
</dbReference>
<organism evidence="1 2">
    <name type="scientific">Daphnia magna</name>
    <dbReference type="NCBI Taxonomy" id="35525"/>
    <lineage>
        <taxon>Eukaryota</taxon>
        <taxon>Metazoa</taxon>
        <taxon>Ecdysozoa</taxon>
        <taxon>Arthropoda</taxon>
        <taxon>Crustacea</taxon>
        <taxon>Branchiopoda</taxon>
        <taxon>Diplostraca</taxon>
        <taxon>Cladocera</taxon>
        <taxon>Anomopoda</taxon>
        <taxon>Daphniidae</taxon>
        <taxon>Daphnia</taxon>
    </lineage>
</organism>
<sequence length="73" mass="8269">MVIYVLEQVITWSWSVNLGLDLSSVGPTILFPRLSLEFWDGSCCCRTLLGSLVRFQKAAFQEQEYNLPAVNTI</sequence>
<evidence type="ECO:0000313" key="1">
    <source>
        <dbReference type="EMBL" id="KAK4029304.1"/>
    </source>
</evidence>